<sequence>MSKRTGGVMAGADAMSPRVASFVLLGALLTACGYGATFLLSMHFRSAGGGEIDTGIALVQALVGALLGLPLVAWLARWIGTARTTALAALIVGAGVVGFALIGRTGSLSAVPGLLVGVGWGGFYLAAPMMLAERTTDHERERWFLRFGSFQMAGVGGGPAVAALAIRNWHWTTGTVFCTVGGLCAMAALMLEYFGRLSPASPPAARPARDRWVREMAAIARTNAIYPIAIIALGSSVFSGLMTFQMSMATETGVKAGTFFGLYSATVVIIRWLLGALVIRMRVDATTQILLGFMILSVAVTFAVPHNALLHSASAVLLGTGYGLIYPIVQAQAVNSAHTRHRHAVLTWFVASYFVGVFGFPALGSLVLVNLGRTMLLTLIAACGLAALVLSIVEHRKRMAPAAC</sequence>
<feature type="transmembrane region" description="Helical" evidence="4">
    <location>
        <begin position="346"/>
        <end position="369"/>
    </location>
</feature>
<evidence type="ECO:0000256" key="2">
    <source>
        <dbReference type="ARBA" id="ARBA00022989"/>
    </source>
</evidence>
<evidence type="ECO:0000259" key="5">
    <source>
        <dbReference type="PROSITE" id="PS50850"/>
    </source>
</evidence>
<dbReference type="PANTHER" id="PTHR23531">
    <property type="entry name" value="QUINOLENE RESISTANCE PROTEIN NORA"/>
    <property type="match status" value="1"/>
</dbReference>
<evidence type="ECO:0000256" key="4">
    <source>
        <dbReference type="SAM" id="Phobius"/>
    </source>
</evidence>
<proteinExistence type="predicted"/>
<dbReference type="Gene3D" id="1.20.1250.20">
    <property type="entry name" value="MFS general substrate transporter like domains"/>
    <property type="match status" value="1"/>
</dbReference>
<feature type="transmembrane region" description="Helical" evidence="4">
    <location>
        <begin position="256"/>
        <end position="277"/>
    </location>
</feature>
<name>A0ABW7L4I6_9BURK</name>
<comment type="caution">
    <text evidence="6">The sequence shown here is derived from an EMBL/GenBank/DDBJ whole genome shotgun (WGS) entry which is preliminary data.</text>
</comment>
<dbReference type="EMBL" id="JBIMPM010000018">
    <property type="protein sequence ID" value="MFH5252801.1"/>
    <property type="molecule type" value="Genomic_DNA"/>
</dbReference>
<dbReference type="InterPro" id="IPR011701">
    <property type="entry name" value="MFS"/>
</dbReference>
<evidence type="ECO:0000256" key="1">
    <source>
        <dbReference type="ARBA" id="ARBA00022692"/>
    </source>
</evidence>
<feature type="transmembrane region" description="Helical" evidence="4">
    <location>
        <begin position="289"/>
        <end position="309"/>
    </location>
</feature>
<gene>
    <name evidence="6" type="ORF">ACGTRS_16370</name>
</gene>
<feature type="transmembrane region" description="Helical" evidence="4">
    <location>
        <begin position="315"/>
        <end position="334"/>
    </location>
</feature>
<dbReference type="InterPro" id="IPR052714">
    <property type="entry name" value="MFS_Exporter"/>
</dbReference>
<protein>
    <submittedName>
        <fullName evidence="6">MFS transporter</fullName>
    </submittedName>
</protein>
<evidence type="ECO:0000313" key="7">
    <source>
        <dbReference type="Proteomes" id="UP001609186"/>
    </source>
</evidence>
<keyword evidence="3 4" id="KW-0472">Membrane</keyword>
<dbReference type="RefSeq" id="WP_226233181.1">
    <property type="nucleotide sequence ID" value="NZ_JBIMPM010000018.1"/>
</dbReference>
<dbReference type="Proteomes" id="UP001609186">
    <property type="component" value="Unassembled WGS sequence"/>
</dbReference>
<dbReference type="InterPro" id="IPR036259">
    <property type="entry name" value="MFS_trans_sf"/>
</dbReference>
<keyword evidence="7" id="KW-1185">Reference proteome</keyword>
<evidence type="ECO:0000256" key="3">
    <source>
        <dbReference type="ARBA" id="ARBA00023136"/>
    </source>
</evidence>
<dbReference type="PROSITE" id="PS50850">
    <property type="entry name" value="MFS"/>
    <property type="match status" value="1"/>
</dbReference>
<keyword evidence="2 4" id="KW-1133">Transmembrane helix</keyword>
<feature type="transmembrane region" description="Helical" evidence="4">
    <location>
        <begin position="59"/>
        <end position="79"/>
    </location>
</feature>
<feature type="transmembrane region" description="Helical" evidence="4">
    <location>
        <begin position="143"/>
        <end position="165"/>
    </location>
</feature>
<feature type="domain" description="Major facilitator superfamily (MFS) profile" evidence="5">
    <location>
        <begin position="19"/>
        <end position="399"/>
    </location>
</feature>
<dbReference type="PROSITE" id="PS51257">
    <property type="entry name" value="PROKAR_LIPOPROTEIN"/>
    <property type="match status" value="1"/>
</dbReference>
<dbReference type="PANTHER" id="PTHR23531:SF1">
    <property type="entry name" value="QUINOLENE RESISTANCE PROTEIN NORA"/>
    <property type="match status" value="1"/>
</dbReference>
<feature type="transmembrane region" description="Helical" evidence="4">
    <location>
        <begin position="171"/>
        <end position="191"/>
    </location>
</feature>
<accession>A0ABW7L4I6</accession>
<dbReference type="InterPro" id="IPR020846">
    <property type="entry name" value="MFS_dom"/>
</dbReference>
<organism evidence="6 7">
    <name type="scientific">Burkholderia semiarida</name>
    <dbReference type="NCBI Taxonomy" id="2843303"/>
    <lineage>
        <taxon>Bacteria</taxon>
        <taxon>Pseudomonadati</taxon>
        <taxon>Pseudomonadota</taxon>
        <taxon>Betaproteobacteria</taxon>
        <taxon>Burkholderiales</taxon>
        <taxon>Burkholderiaceae</taxon>
        <taxon>Burkholderia</taxon>
        <taxon>Burkholderia cepacia complex</taxon>
    </lineage>
</organism>
<keyword evidence="1 4" id="KW-0812">Transmembrane</keyword>
<dbReference type="Pfam" id="PF07690">
    <property type="entry name" value="MFS_1"/>
    <property type="match status" value="1"/>
</dbReference>
<feature type="transmembrane region" description="Helical" evidence="4">
    <location>
        <begin position="375"/>
        <end position="393"/>
    </location>
</feature>
<feature type="transmembrane region" description="Helical" evidence="4">
    <location>
        <begin position="86"/>
        <end position="103"/>
    </location>
</feature>
<reference evidence="6 7" key="1">
    <citation type="submission" date="2024-10" db="EMBL/GenBank/DDBJ databases">
        <title>Burkholderia semiarida in Mexico.</title>
        <authorList>
            <person name="Estrada P."/>
        </authorList>
    </citation>
    <scope>NUCLEOTIDE SEQUENCE [LARGE SCALE GENOMIC DNA]</scope>
    <source>
        <strain evidence="6 7">CLM7-1</strain>
    </source>
</reference>
<evidence type="ECO:0000313" key="6">
    <source>
        <dbReference type="EMBL" id="MFH5252801.1"/>
    </source>
</evidence>
<feature type="transmembrane region" description="Helical" evidence="4">
    <location>
        <begin position="109"/>
        <end position="131"/>
    </location>
</feature>
<dbReference type="SUPFAM" id="SSF103473">
    <property type="entry name" value="MFS general substrate transporter"/>
    <property type="match status" value="1"/>
</dbReference>
<feature type="transmembrane region" description="Helical" evidence="4">
    <location>
        <begin position="224"/>
        <end position="244"/>
    </location>
</feature>